<feature type="region of interest" description="Disordered" evidence="1">
    <location>
        <begin position="1"/>
        <end position="54"/>
    </location>
</feature>
<sequence length="377" mass="41727">MDDYPSTRSQQKQYHGQPTAGPSSNMPGLMPSSSNPNNGSGYRPSDNPGFWSSTSMRTTYASYKSHPDAWQKNYLSTIEDLKAFSFGNPASDVVDQEDKRWKIARREENETSSSSSDDGESRRRLGGRSRDVTPRASVVSLDDPVDQPDTHLRSHPSQLQQINYYQRGPSNFGNKIREMNDRDQSSELRERVNDEERRPESRSDFSIYSGYDTGYDAASSHLSRSHSYAPSYTSDHARTRADADAETISISSSRPASSAASGVGPLLDGDRPYDSDDLSISSVRRSSSYDEEYEQAKGVFVYDDAPRPSDANPGRISLESAASSNMHLSVSSLRFDYGLDVTTNEQPEVGLSSLAHWHCLGSDLILTSGFPGHQCRL</sequence>
<feature type="compositionally biased region" description="Low complexity" evidence="1">
    <location>
        <begin position="249"/>
        <end position="261"/>
    </location>
</feature>
<gene>
    <name evidence="2" type="ORF">J3R30DRAFT_2408912</name>
</gene>
<feature type="compositionally biased region" description="Basic and acidic residues" evidence="1">
    <location>
        <begin position="96"/>
        <end position="109"/>
    </location>
</feature>
<feature type="compositionally biased region" description="Polar residues" evidence="1">
    <location>
        <begin position="220"/>
        <end position="234"/>
    </location>
</feature>
<feature type="compositionally biased region" description="Polar residues" evidence="1">
    <location>
        <begin position="155"/>
        <end position="173"/>
    </location>
</feature>
<accession>A0A9W9AFW8</accession>
<comment type="caution">
    <text evidence="2">The sequence shown here is derived from an EMBL/GenBank/DDBJ whole genome shotgun (WGS) entry which is preliminary data.</text>
</comment>
<proteinExistence type="predicted"/>
<dbReference type="AlphaFoldDB" id="A0A9W9AFW8"/>
<feature type="compositionally biased region" description="Basic and acidic residues" evidence="1">
    <location>
        <begin position="119"/>
        <end position="133"/>
    </location>
</feature>
<reference evidence="2" key="1">
    <citation type="submission" date="2022-08" db="EMBL/GenBank/DDBJ databases">
        <title>A Global Phylogenomic Analysis of the Shiitake Genus Lentinula.</title>
        <authorList>
            <consortium name="DOE Joint Genome Institute"/>
            <person name="Sierra-Patev S."/>
            <person name="Min B."/>
            <person name="Naranjo-Ortiz M."/>
            <person name="Looney B."/>
            <person name="Konkel Z."/>
            <person name="Slot J.C."/>
            <person name="Sakamoto Y."/>
            <person name="Steenwyk J.L."/>
            <person name="Rokas A."/>
            <person name="Carro J."/>
            <person name="Camarero S."/>
            <person name="Ferreira P."/>
            <person name="Molpeceres G."/>
            <person name="Ruiz-Duenas F.J."/>
            <person name="Serrano A."/>
            <person name="Henrissat B."/>
            <person name="Drula E."/>
            <person name="Hughes K.W."/>
            <person name="Mata J.L."/>
            <person name="Ishikawa N.K."/>
            <person name="Vargas-Isla R."/>
            <person name="Ushijima S."/>
            <person name="Smith C.A."/>
            <person name="Ahrendt S."/>
            <person name="Andreopoulos W."/>
            <person name="He G."/>
            <person name="Labutti K."/>
            <person name="Lipzen A."/>
            <person name="Ng V."/>
            <person name="Riley R."/>
            <person name="Sandor L."/>
            <person name="Barry K."/>
            <person name="Martinez A.T."/>
            <person name="Xiao Y."/>
            <person name="Gibbons J.G."/>
            <person name="Terashima K."/>
            <person name="Grigoriev I.V."/>
            <person name="Hibbett D.S."/>
        </authorList>
    </citation>
    <scope>NUCLEOTIDE SEQUENCE</scope>
    <source>
        <strain evidence="2">JLM2183</strain>
    </source>
</reference>
<name>A0A9W9AFW8_9AGAR</name>
<evidence type="ECO:0000256" key="1">
    <source>
        <dbReference type="SAM" id="MobiDB-lite"/>
    </source>
</evidence>
<feature type="compositionally biased region" description="Low complexity" evidence="1">
    <location>
        <begin position="21"/>
        <end position="41"/>
    </location>
</feature>
<evidence type="ECO:0000313" key="3">
    <source>
        <dbReference type="Proteomes" id="UP001150266"/>
    </source>
</evidence>
<dbReference type="OrthoDB" id="2974318at2759"/>
<keyword evidence="3" id="KW-1185">Reference proteome</keyword>
<organism evidence="2 3">
    <name type="scientific">Lentinula aciculospora</name>
    <dbReference type="NCBI Taxonomy" id="153920"/>
    <lineage>
        <taxon>Eukaryota</taxon>
        <taxon>Fungi</taxon>
        <taxon>Dikarya</taxon>
        <taxon>Basidiomycota</taxon>
        <taxon>Agaricomycotina</taxon>
        <taxon>Agaricomycetes</taxon>
        <taxon>Agaricomycetidae</taxon>
        <taxon>Agaricales</taxon>
        <taxon>Marasmiineae</taxon>
        <taxon>Omphalotaceae</taxon>
        <taxon>Lentinula</taxon>
    </lineage>
</organism>
<feature type="compositionally biased region" description="Basic and acidic residues" evidence="1">
    <location>
        <begin position="175"/>
        <end position="203"/>
    </location>
</feature>
<protein>
    <submittedName>
        <fullName evidence="2">Uncharacterized protein</fullName>
    </submittedName>
</protein>
<dbReference type="Proteomes" id="UP001150266">
    <property type="component" value="Unassembled WGS sequence"/>
</dbReference>
<evidence type="ECO:0000313" key="2">
    <source>
        <dbReference type="EMBL" id="KAJ4481123.1"/>
    </source>
</evidence>
<dbReference type="EMBL" id="JAOTPV010000006">
    <property type="protein sequence ID" value="KAJ4481123.1"/>
    <property type="molecule type" value="Genomic_DNA"/>
</dbReference>
<feature type="compositionally biased region" description="Polar residues" evidence="1">
    <location>
        <begin position="1"/>
        <end position="16"/>
    </location>
</feature>
<feature type="region of interest" description="Disordered" evidence="1">
    <location>
        <begin position="85"/>
        <end position="289"/>
    </location>
</feature>